<evidence type="ECO:0008006" key="3">
    <source>
        <dbReference type="Google" id="ProtNLM"/>
    </source>
</evidence>
<gene>
    <name evidence="1" type="ORF">L211DRAFT_788844</name>
</gene>
<sequence>MEDGAPGHKGFARSCHERNHVDVLPWPPQSPDLNLIEALWGDIEQELGEMYGRISDTEILADATQAIWKEITGDRLRGLIRTMPDRLRAVIAAGGAATPY</sequence>
<keyword evidence="2" id="KW-1185">Reference proteome</keyword>
<protein>
    <recommendedName>
        <fullName evidence="3">Tc1-like transposase DDE domain-containing protein</fullName>
    </recommendedName>
</protein>
<dbReference type="GO" id="GO:0003676">
    <property type="term" value="F:nucleic acid binding"/>
    <property type="evidence" value="ECO:0007669"/>
    <property type="project" value="InterPro"/>
</dbReference>
<dbReference type="EMBL" id="ML121552">
    <property type="protein sequence ID" value="RPB22313.1"/>
    <property type="molecule type" value="Genomic_DNA"/>
</dbReference>
<reference evidence="1 2" key="1">
    <citation type="journal article" date="2018" name="Nat. Ecol. Evol.">
        <title>Pezizomycetes genomes reveal the molecular basis of ectomycorrhizal truffle lifestyle.</title>
        <authorList>
            <person name="Murat C."/>
            <person name="Payen T."/>
            <person name="Noel B."/>
            <person name="Kuo A."/>
            <person name="Morin E."/>
            <person name="Chen J."/>
            <person name="Kohler A."/>
            <person name="Krizsan K."/>
            <person name="Balestrini R."/>
            <person name="Da Silva C."/>
            <person name="Montanini B."/>
            <person name="Hainaut M."/>
            <person name="Levati E."/>
            <person name="Barry K.W."/>
            <person name="Belfiori B."/>
            <person name="Cichocki N."/>
            <person name="Clum A."/>
            <person name="Dockter R.B."/>
            <person name="Fauchery L."/>
            <person name="Guy J."/>
            <person name="Iotti M."/>
            <person name="Le Tacon F."/>
            <person name="Lindquist E.A."/>
            <person name="Lipzen A."/>
            <person name="Malagnac F."/>
            <person name="Mello A."/>
            <person name="Molinier V."/>
            <person name="Miyauchi S."/>
            <person name="Poulain J."/>
            <person name="Riccioni C."/>
            <person name="Rubini A."/>
            <person name="Sitrit Y."/>
            <person name="Splivallo R."/>
            <person name="Traeger S."/>
            <person name="Wang M."/>
            <person name="Zifcakova L."/>
            <person name="Wipf D."/>
            <person name="Zambonelli A."/>
            <person name="Paolocci F."/>
            <person name="Nowrousian M."/>
            <person name="Ottonello S."/>
            <person name="Baldrian P."/>
            <person name="Spatafora J.W."/>
            <person name="Henrissat B."/>
            <person name="Nagy L.G."/>
            <person name="Aury J.M."/>
            <person name="Wincker P."/>
            <person name="Grigoriev I.V."/>
            <person name="Bonfante P."/>
            <person name="Martin F.M."/>
        </authorList>
    </citation>
    <scope>NUCLEOTIDE SEQUENCE [LARGE SCALE GENOMIC DNA]</scope>
    <source>
        <strain evidence="1 2">ATCC MYA-4762</strain>
    </source>
</reference>
<name>A0A3N4LHG5_9PEZI</name>
<organism evidence="1 2">
    <name type="scientific">Terfezia boudieri ATCC MYA-4762</name>
    <dbReference type="NCBI Taxonomy" id="1051890"/>
    <lineage>
        <taxon>Eukaryota</taxon>
        <taxon>Fungi</taxon>
        <taxon>Dikarya</taxon>
        <taxon>Ascomycota</taxon>
        <taxon>Pezizomycotina</taxon>
        <taxon>Pezizomycetes</taxon>
        <taxon>Pezizales</taxon>
        <taxon>Pezizaceae</taxon>
        <taxon>Terfezia</taxon>
    </lineage>
</organism>
<dbReference type="STRING" id="1051890.A0A3N4LHG5"/>
<dbReference type="AlphaFoldDB" id="A0A3N4LHG5"/>
<evidence type="ECO:0000313" key="1">
    <source>
        <dbReference type="EMBL" id="RPB22313.1"/>
    </source>
</evidence>
<proteinExistence type="predicted"/>
<dbReference type="OrthoDB" id="5410741at2759"/>
<dbReference type="Gene3D" id="3.30.420.10">
    <property type="entry name" value="Ribonuclease H-like superfamily/Ribonuclease H"/>
    <property type="match status" value="1"/>
</dbReference>
<dbReference type="InParanoid" id="A0A3N4LHG5"/>
<dbReference type="InterPro" id="IPR036397">
    <property type="entry name" value="RNaseH_sf"/>
</dbReference>
<dbReference type="Proteomes" id="UP000267821">
    <property type="component" value="Unassembled WGS sequence"/>
</dbReference>
<accession>A0A3N4LHG5</accession>
<evidence type="ECO:0000313" key="2">
    <source>
        <dbReference type="Proteomes" id="UP000267821"/>
    </source>
</evidence>